<dbReference type="EMBL" id="JBAWTH010000008">
    <property type="protein sequence ID" value="KAL2290904.1"/>
    <property type="molecule type" value="Genomic_DNA"/>
</dbReference>
<name>A0ABR4F8D0_9PEZI</name>
<dbReference type="EMBL" id="JBAWTH010000008">
    <property type="protein sequence ID" value="KAL2290905.1"/>
    <property type="molecule type" value="Genomic_DNA"/>
</dbReference>
<feature type="region of interest" description="Disordered" evidence="2">
    <location>
        <begin position="238"/>
        <end position="259"/>
    </location>
</feature>
<dbReference type="InterPro" id="IPR015590">
    <property type="entry name" value="Aldehyde_DH_dom"/>
</dbReference>
<keyword evidence="1" id="KW-0560">Oxidoreductase</keyword>
<keyword evidence="5" id="KW-1185">Reference proteome</keyword>
<dbReference type="Gene3D" id="3.40.309.10">
    <property type="entry name" value="Aldehyde Dehydrogenase, Chain A, domain 2"/>
    <property type="match status" value="1"/>
</dbReference>
<dbReference type="Pfam" id="PF00171">
    <property type="entry name" value="Aldedh"/>
    <property type="match status" value="1"/>
</dbReference>
<dbReference type="InterPro" id="IPR016161">
    <property type="entry name" value="Ald_DH/histidinol_DH"/>
</dbReference>
<sequence>MHQEIGADQAYQDFTLGLAIEGLKDTAGKIEGALQGEIPVSNHDGMHAMIYRRPFGVVLGIGPWNAPYHLGFRAVTFALAAGNTTILKGPELSPRCYWAIADVFRQAGLPDGCLNLIFHRPEDAGTVTEQLIENIHVRKVNSTGSSRVGSIIAALAGKHPKPCLMELGGKASAIVMPDADLDVAALSCAMGSFMNAGQRAHPCSLIGCCYVPVPPWPGYQSNIRRPLKHSKGENSWLCQAESRSDRSGSVQGRRSAAWK</sequence>
<protein>
    <recommendedName>
        <fullName evidence="3">Aldehyde dehydrogenase domain-containing protein</fullName>
    </recommendedName>
</protein>
<evidence type="ECO:0000259" key="3">
    <source>
        <dbReference type="Pfam" id="PF00171"/>
    </source>
</evidence>
<evidence type="ECO:0000313" key="4">
    <source>
        <dbReference type="EMBL" id="KAL2290904.1"/>
    </source>
</evidence>
<reference evidence="4 5" key="1">
    <citation type="submission" date="2024-03" db="EMBL/GenBank/DDBJ databases">
        <title>A high-quality draft genome sequence of Diaporthe vaccinii, a causative agent of upright dieback and viscid rot disease in cranberry plants.</title>
        <authorList>
            <person name="Sarrasin M."/>
            <person name="Lang B.F."/>
            <person name="Burger G."/>
        </authorList>
    </citation>
    <scope>NUCLEOTIDE SEQUENCE [LARGE SCALE GENOMIC DNA]</scope>
    <source>
        <strain evidence="4 5">IS7</strain>
    </source>
</reference>
<feature type="domain" description="Aldehyde dehydrogenase" evidence="3">
    <location>
        <begin position="3"/>
        <end position="204"/>
    </location>
</feature>
<gene>
    <name evidence="4" type="ORF">FJTKL_14844</name>
</gene>
<dbReference type="Proteomes" id="UP001600888">
    <property type="component" value="Unassembled WGS sequence"/>
</dbReference>
<dbReference type="InterPro" id="IPR016162">
    <property type="entry name" value="Ald_DH_N"/>
</dbReference>
<evidence type="ECO:0000256" key="2">
    <source>
        <dbReference type="SAM" id="MobiDB-lite"/>
    </source>
</evidence>
<dbReference type="InterPro" id="IPR016163">
    <property type="entry name" value="Ald_DH_C"/>
</dbReference>
<dbReference type="PANTHER" id="PTHR43353:SF6">
    <property type="entry name" value="CYTOPLASMIC ALDEHYDE DEHYDROGENASE (EUROFUNG)"/>
    <property type="match status" value="1"/>
</dbReference>
<dbReference type="InterPro" id="IPR050740">
    <property type="entry name" value="Aldehyde_DH_Superfamily"/>
</dbReference>
<dbReference type="SUPFAM" id="SSF53720">
    <property type="entry name" value="ALDH-like"/>
    <property type="match status" value="1"/>
</dbReference>
<comment type="caution">
    <text evidence="4">The sequence shown here is derived from an EMBL/GenBank/DDBJ whole genome shotgun (WGS) entry which is preliminary data.</text>
</comment>
<organism evidence="4 5">
    <name type="scientific">Diaporthe vaccinii</name>
    <dbReference type="NCBI Taxonomy" id="105482"/>
    <lineage>
        <taxon>Eukaryota</taxon>
        <taxon>Fungi</taxon>
        <taxon>Dikarya</taxon>
        <taxon>Ascomycota</taxon>
        <taxon>Pezizomycotina</taxon>
        <taxon>Sordariomycetes</taxon>
        <taxon>Sordariomycetidae</taxon>
        <taxon>Diaporthales</taxon>
        <taxon>Diaporthaceae</taxon>
        <taxon>Diaporthe</taxon>
        <taxon>Diaporthe eres species complex</taxon>
    </lineage>
</organism>
<accession>A0ABR4F8D0</accession>
<dbReference type="PANTHER" id="PTHR43353">
    <property type="entry name" value="SUCCINATE-SEMIALDEHYDE DEHYDROGENASE, MITOCHONDRIAL"/>
    <property type="match status" value="1"/>
</dbReference>
<proteinExistence type="predicted"/>
<evidence type="ECO:0000313" key="5">
    <source>
        <dbReference type="Proteomes" id="UP001600888"/>
    </source>
</evidence>
<evidence type="ECO:0000256" key="1">
    <source>
        <dbReference type="ARBA" id="ARBA00023002"/>
    </source>
</evidence>
<dbReference type="Gene3D" id="3.40.605.10">
    <property type="entry name" value="Aldehyde Dehydrogenase, Chain A, domain 1"/>
    <property type="match status" value="1"/>
</dbReference>